<name>A0ABV6R9J8_9MICO</name>
<dbReference type="Gene3D" id="3.40.50.1820">
    <property type="entry name" value="alpha/beta hydrolase"/>
    <property type="match status" value="1"/>
</dbReference>
<protein>
    <submittedName>
        <fullName evidence="2">Alpha/beta hydrolase</fullName>
    </submittedName>
</protein>
<proteinExistence type="predicted"/>
<dbReference type="GO" id="GO:0016787">
    <property type="term" value="F:hydrolase activity"/>
    <property type="evidence" value="ECO:0007669"/>
    <property type="project" value="UniProtKB-KW"/>
</dbReference>
<accession>A0ABV6R9J8</accession>
<dbReference type="RefSeq" id="WP_376978626.1">
    <property type="nucleotide sequence ID" value="NZ_JBHLSV010000004.1"/>
</dbReference>
<keyword evidence="2" id="KW-0378">Hydrolase</keyword>
<evidence type="ECO:0000259" key="1">
    <source>
        <dbReference type="Pfam" id="PF12695"/>
    </source>
</evidence>
<dbReference type="SUPFAM" id="SSF53474">
    <property type="entry name" value="alpha/beta-Hydrolases"/>
    <property type="match status" value="1"/>
</dbReference>
<dbReference type="EMBL" id="JBHLSV010000004">
    <property type="protein sequence ID" value="MFC0673224.1"/>
    <property type="molecule type" value="Genomic_DNA"/>
</dbReference>
<feature type="domain" description="Alpha/beta hydrolase fold-5" evidence="1">
    <location>
        <begin position="91"/>
        <end position="245"/>
    </location>
</feature>
<dbReference type="Pfam" id="PF12695">
    <property type="entry name" value="Abhydrolase_5"/>
    <property type="match status" value="1"/>
</dbReference>
<dbReference type="Proteomes" id="UP001589793">
    <property type="component" value="Unassembled WGS sequence"/>
</dbReference>
<sequence length="267" mass="27450">MSRPRTARRWILRVLLALASLVAVLALVAGIGFVTWAKLGVMGAETEPWEAVRGDPGILVEEDATTLVLRPGDATASTPEGTGIPAESTLGLVFFPGAKVDAEAYAARLSHLVTEQDVTVVIVKPLLHLALLDPRGLDAFTGTSPAVTSWMVGGHSMGGVRACALAPDASALLLFASYCADDISASDVPVLSLAGSEDELSTPAKIQGARHLLPADAQMVEIAGASHASFGDYGPQEGDGTPTIDDGTMDAEVTGRIAELVAEAGLG</sequence>
<dbReference type="InterPro" id="IPR029058">
    <property type="entry name" value="AB_hydrolase_fold"/>
</dbReference>
<reference evidence="2 3" key="1">
    <citation type="submission" date="2024-09" db="EMBL/GenBank/DDBJ databases">
        <authorList>
            <person name="Sun Q."/>
            <person name="Mori K."/>
        </authorList>
    </citation>
    <scope>NUCLEOTIDE SEQUENCE [LARGE SCALE GENOMIC DNA]</scope>
    <source>
        <strain evidence="2 3">CICC 10874</strain>
    </source>
</reference>
<organism evidence="2 3">
    <name type="scientific">Brachybacterium hainanense</name>
    <dbReference type="NCBI Taxonomy" id="1541174"/>
    <lineage>
        <taxon>Bacteria</taxon>
        <taxon>Bacillati</taxon>
        <taxon>Actinomycetota</taxon>
        <taxon>Actinomycetes</taxon>
        <taxon>Micrococcales</taxon>
        <taxon>Dermabacteraceae</taxon>
        <taxon>Brachybacterium</taxon>
    </lineage>
</organism>
<comment type="caution">
    <text evidence="2">The sequence shown here is derived from an EMBL/GenBank/DDBJ whole genome shotgun (WGS) entry which is preliminary data.</text>
</comment>
<gene>
    <name evidence="2" type="ORF">ACFFF6_04555</name>
</gene>
<evidence type="ECO:0000313" key="2">
    <source>
        <dbReference type="EMBL" id="MFC0673224.1"/>
    </source>
</evidence>
<dbReference type="InterPro" id="IPR029059">
    <property type="entry name" value="AB_hydrolase_5"/>
</dbReference>
<keyword evidence="3" id="KW-1185">Reference proteome</keyword>
<evidence type="ECO:0000313" key="3">
    <source>
        <dbReference type="Proteomes" id="UP001589793"/>
    </source>
</evidence>